<proteinExistence type="predicted"/>
<feature type="region of interest" description="Disordered" evidence="1">
    <location>
        <begin position="1"/>
        <end position="23"/>
    </location>
</feature>
<evidence type="ECO:0000313" key="3">
    <source>
        <dbReference type="Proteomes" id="UP001556367"/>
    </source>
</evidence>
<evidence type="ECO:0000256" key="1">
    <source>
        <dbReference type="SAM" id="MobiDB-lite"/>
    </source>
</evidence>
<comment type="caution">
    <text evidence="2">The sequence shown here is derived from an EMBL/GenBank/DDBJ whole genome shotgun (WGS) entry which is preliminary data.</text>
</comment>
<evidence type="ECO:0000313" key="2">
    <source>
        <dbReference type="EMBL" id="KAL0950428.1"/>
    </source>
</evidence>
<keyword evidence="3" id="KW-1185">Reference proteome</keyword>
<accession>A0ABR3J4J7</accession>
<protein>
    <submittedName>
        <fullName evidence="2">Uncharacterized protein</fullName>
    </submittedName>
</protein>
<dbReference type="Proteomes" id="UP001556367">
    <property type="component" value="Unassembled WGS sequence"/>
</dbReference>
<sequence>MLPRADEPSDIEDFEPTSPPGEGMKLLPLKVEALKCSIEVDSPALAKMEAAFADGKTSIRDWLKSKKVIKDITRPKLVKESKKRR</sequence>
<name>A0ABR3J4J7_9AGAR</name>
<gene>
    <name evidence="2" type="ORF">HGRIS_010381</name>
</gene>
<reference evidence="3" key="1">
    <citation type="submission" date="2024-06" db="EMBL/GenBank/DDBJ databases">
        <title>Multi-omics analyses provide insights into the biosynthesis of the anticancer antibiotic pleurotin in Hohenbuehelia grisea.</title>
        <authorList>
            <person name="Weaver J.A."/>
            <person name="Alberti F."/>
        </authorList>
    </citation>
    <scope>NUCLEOTIDE SEQUENCE [LARGE SCALE GENOMIC DNA]</scope>
    <source>
        <strain evidence="3">T-177</strain>
    </source>
</reference>
<organism evidence="2 3">
    <name type="scientific">Hohenbuehelia grisea</name>
    <dbReference type="NCBI Taxonomy" id="104357"/>
    <lineage>
        <taxon>Eukaryota</taxon>
        <taxon>Fungi</taxon>
        <taxon>Dikarya</taxon>
        <taxon>Basidiomycota</taxon>
        <taxon>Agaricomycotina</taxon>
        <taxon>Agaricomycetes</taxon>
        <taxon>Agaricomycetidae</taxon>
        <taxon>Agaricales</taxon>
        <taxon>Pleurotineae</taxon>
        <taxon>Pleurotaceae</taxon>
        <taxon>Hohenbuehelia</taxon>
    </lineage>
</organism>
<dbReference type="EMBL" id="JASNQZ010000012">
    <property type="protein sequence ID" value="KAL0950428.1"/>
    <property type="molecule type" value="Genomic_DNA"/>
</dbReference>